<dbReference type="OrthoDB" id="10016170at2759"/>
<name>A0A8B6CNF6_MYTGA</name>
<reference evidence="1" key="1">
    <citation type="submission" date="2018-11" db="EMBL/GenBank/DDBJ databases">
        <authorList>
            <person name="Alioto T."/>
            <person name="Alioto T."/>
        </authorList>
    </citation>
    <scope>NUCLEOTIDE SEQUENCE</scope>
</reference>
<sequence>MSYIEAKSGHWIGYYMQYRDRHVFSINLQFEADSVEGSGDDEIGTFSIKGKFDPITGKIDFVKRYHGAHGVNYSGFVSRDGFSMKGKYDVSGFGDDFHMSVNTWW</sequence>
<evidence type="ECO:0000313" key="2">
    <source>
        <dbReference type="Proteomes" id="UP000596742"/>
    </source>
</evidence>
<organism evidence="1 2">
    <name type="scientific">Mytilus galloprovincialis</name>
    <name type="common">Mediterranean mussel</name>
    <dbReference type="NCBI Taxonomy" id="29158"/>
    <lineage>
        <taxon>Eukaryota</taxon>
        <taxon>Metazoa</taxon>
        <taxon>Spiralia</taxon>
        <taxon>Lophotrochozoa</taxon>
        <taxon>Mollusca</taxon>
        <taxon>Bivalvia</taxon>
        <taxon>Autobranchia</taxon>
        <taxon>Pteriomorphia</taxon>
        <taxon>Mytilida</taxon>
        <taxon>Mytiloidea</taxon>
        <taxon>Mytilidae</taxon>
        <taxon>Mytilinae</taxon>
        <taxon>Mytilus</taxon>
    </lineage>
</organism>
<evidence type="ECO:0000313" key="1">
    <source>
        <dbReference type="EMBL" id="VDI07149.1"/>
    </source>
</evidence>
<proteinExistence type="predicted"/>
<dbReference type="Proteomes" id="UP000596742">
    <property type="component" value="Unassembled WGS sequence"/>
</dbReference>
<keyword evidence="2" id="KW-1185">Reference proteome</keyword>
<dbReference type="EMBL" id="UYJE01002019">
    <property type="protein sequence ID" value="VDI07149.1"/>
    <property type="molecule type" value="Genomic_DNA"/>
</dbReference>
<protein>
    <submittedName>
        <fullName evidence="1">Uncharacterized protein</fullName>
    </submittedName>
</protein>
<dbReference type="AlphaFoldDB" id="A0A8B6CNF6"/>
<accession>A0A8B6CNF6</accession>
<gene>
    <name evidence="1" type="ORF">MGAL_10B018182</name>
</gene>
<comment type="caution">
    <text evidence="1">The sequence shown here is derived from an EMBL/GenBank/DDBJ whole genome shotgun (WGS) entry which is preliminary data.</text>
</comment>